<evidence type="ECO:0000313" key="2">
    <source>
        <dbReference type="Proteomes" id="UP000606003"/>
    </source>
</evidence>
<keyword evidence="2" id="KW-1185">Reference proteome</keyword>
<evidence type="ECO:0008006" key="3">
    <source>
        <dbReference type="Google" id="ProtNLM"/>
    </source>
</evidence>
<name>A0ABR8JSK1_9BACT</name>
<reference evidence="1 2" key="1">
    <citation type="submission" date="2020-09" db="EMBL/GenBank/DDBJ databases">
        <authorList>
            <person name="Kim M.K."/>
        </authorList>
    </citation>
    <scope>NUCLEOTIDE SEQUENCE [LARGE SCALE GENOMIC DNA]</scope>
    <source>
        <strain evidence="1 2">BT189</strain>
    </source>
</reference>
<dbReference type="Proteomes" id="UP000606003">
    <property type="component" value="Unassembled WGS sequence"/>
</dbReference>
<evidence type="ECO:0000313" key="1">
    <source>
        <dbReference type="EMBL" id="MBD2720654.1"/>
    </source>
</evidence>
<dbReference type="RefSeq" id="WP_190921939.1">
    <property type="nucleotide sequence ID" value="NZ_JACXAC010000001.1"/>
</dbReference>
<organism evidence="1 2">
    <name type="scientific">Hymenobacter armeniacus</name>
    <dbReference type="NCBI Taxonomy" id="2771358"/>
    <lineage>
        <taxon>Bacteria</taxon>
        <taxon>Pseudomonadati</taxon>
        <taxon>Bacteroidota</taxon>
        <taxon>Cytophagia</taxon>
        <taxon>Cytophagales</taxon>
        <taxon>Hymenobacteraceae</taxon>
        <taxon>Hymenobacter</taxon>
    </lineage>
</organism>
<dbReference type="EMBL" id="JACXAC010000001">
    <property type="protein sequence ID" value="MBD2720654.1"/>
    <property type="molecule type" value="Genomic_DNA"/>
</dbReference>
<protein>
    <recommendedName>
        <fullName evidence="3">Outer membrane protein beta-barrel domain-containing protein</fullName>
    </recommendedName>
</protein>
<proteinExistence type="predicted"/>
<comment type="caution">
    <text evidence="1">The sequence shown here is derived from an EMBL/GenBank/DDBJ whole genome shotgun (WGS) entry which is preliminary data.</text>
</comment>
<gene>
    <name evidence="1" type="ORF">IC234_00825</name>
</gene>
<accession>A0ABR8JSK1</accession>
<sequence>MKFLPLLVCHLFPIVSIYARTSPLTEVADSSLYFGKKPLVKSVKLTSFERYQWDASVDASFILPSFYQVYATGYYGNTAYGYGNGLNAYGYGSVYNGVYTFANTRSTRLMFRKNESVMNATNIPVRKGAYRAQLYIGGGYSQTSKDSVQFSNNVGSVNYYFPKSNTSFSIGVGLGYEWQHQLGRFQLIYGYDVFARYNSASDTGTFRNGRTAPDATSTDNHSFSAGVAPLAGVKYFVSSQFSISFESTYSIGYYSSSSSFTGPIYGVFGRSYKEQGISYGLTPLSAINATFHFGQTNP</sequence>